<feature type="compositionally biased region" description="Polar residues" evidence="10">
    <location>
        <begin position="645"/>
        <end position="654"/>
    </location>
</feature>
<keyword evidence="3" id="KW-0121">Carboxypeptidase</keyword>
<dbReference type="PANTHER" id="PTHR12756:SF45">
    <property type="entry name" value="CYTOSOLIC CARBOXYPEPTIDASE NNA1"/>
    <property type="match status" value="1"/>
</dbReference>
<reference evidence="12" key="2">
    <citation type="submission" date="2007-04" db="EMBL/GenBank/DDBJ databases">
        <title>The genome of the human body louse.</title>
        <authorList>
            <consortium name="The Human Body Louse Genome Consortium"/>
            <person name="Kirkness E."/>
            <person name="Walenz B."/>
            <person name="Hass B."/>
            <person name="Bruggner R."/>
            <person name="Strausberg R."/>
        </authorList>
    </citation>
    <scope>NUCLEOTIDE SEQUENCE</scope>
    <source>
        <strain evidence="12">USDA</strain>
    </source>
</reference>
<dbReference type="CTD" id="8232084"/>
<protein>
    <recommendedName>
        <fullName evidence="11">Peptidase M14 domain-containing protein</fullName>
    </recommendedName>
</protein>
<evidence type="ECO:0000313" key="14">
    <source>
        <dbReference type="Proteomes" id="UP000009046"/>
    </source>
</evidence>
<dbReference type="HOGENOM" id="CLU_010696_0_0_1"/>
<keyword evidence="14" id="KW-1185">Reference proteome</keyword>
<feature type="region of interest" description="Disordered" evidence="10">
    <location>
        <begin position="542"/>
        <end position="675"/>
    </location>
</feature>
<dbReference type="Proteomes" id="UP000009046">
    <property type="component" value="Unassembled WGS sequence"/>
</dbReference>
<evidence type="ECO:0000256" key="5">
    <source>
        <dbReference type="ARBA" id="ARBA00022723"/>
    </source>
</evidence>
<dbReference type="Gene3D" id="3.40.630.10">
    <property type="entry name" value="Zn peptidases"/>
    <property type="match status" value="1"/>
</dbReference>
<organism>
    <name type="scientific">Pediculus humanus subsp. corporis</name>
    <name type="common">Body louse</name>
    <dbReference type="NCBI Taxonomy" id="121224"/>
    <lineage>
        <taxon>Eukaryota</taxon>
        <taxon>Metazoa</taxon>
        <taxon>Ecdysozoa</taxon>
        <taxon>Arthropoda</taxon>
        <taxon>Hexapoda</taxon>
        <taxon>Insecta</taxon>
        <taxon>Pterygota</taxon>
        <taxon>Neoptera</taxon>
        <taxon>Paraneoptera</taxon>
        <taxon>Psocodea</taxon>
        <taxon>Troctomorpha</taxon>
        <taxon>Phthiraptera</taxon>
        <taxon>Anoplura</taxon>
        <taxon>Pediculidae</taxon>
        <taxon>Pediculus</taxon>
    </lineage>
</organism>
<dbReference type="OrthoDB" id="10253041at2759"/>
<name>E0VPE0_PEDHC</name>
<dbReference type="GeneID" id="8232084"/>
<sequence length="863" mass="99765">MNCLTLKHLYFFILSRNPEIYLLYQKNLTVINNLPDGPQNVLDERVQHIEYTPATPELYYQPTGKEIQPKPVGEESGTVVFQYYPMSAVNYFSRSSVGGSRYFMPGCPTNQEKDDNLKFESRFESGNLAKVVKITETYYELYLRTDMYTNRHMQWFYFRIQNTKKHIIYRFSFVNLSKGDSLYSDGMKPLLYSTKDAQMNAIGWRRCGDNISFYKNEPPNGEEDEITNYTLSFNIEFPHDQDEVYLAHCYPYTYTDLQDYLNKIQNHPIKSNFTKLRLLCRTLAGNNVYYVTITEPSITDEPKKKKAVVVTARVHPGETPSSWMMKGFIDFLTSDSEQAKELREKFIFKLVPMLNPDGVIVGNNRCSLTGRDLNRQYRTVIRETYPPVWHTKLMIKRLIEECGIVMYCDLHAHSRKHNVFIYGCENKRYIEKRLQEQVFPLMLHKNAADKFSFENCKFRIQRSKEGTGRVVVWMMGVLNSYTMEASFAGSTLGSRGDTHFNIQDFESMGKAFCETLLDFCDEDPSKEKLRLKIVERLMKEGSNADEPTNINLSDYSSDEGDTSDSSTGDVIPKDEKPAWTENTNKILKAPTHESPSLPSTTIKKTSPLKQKQKSNGVKVPKKINVSEKTPPVPRKVLQVHRTTLDPPTQEQNQEGLDFTTEPESTTEENNNCSKGIFNSKINEKKKKVKRRYMPPELIVTSAQILENSDLYCTCTNFKEIKRNFNKKNGKIEATAEKIHLWHHNKNLYRKGQKSIKELNAEFQLKMGSMIKQKIWPGWPCNSIKNNASLTKSSAGLSFAHWSKGPLVWTSNFTSQSSNKIIIDPQTLSQQSTRKIIFHMNSSAHQYRKKKKCGLLKYLKLIKR</sequence>
<dbReference type="Pfam" id="PF00246">
    <property type="entry name" value="Peptidase_M14"/>
    <property type="match status" value="1"/>
</dbReference>
<evidence type="ECO:0000256" key="4">
    <source>
        <dbReference type="ARBA" id="ARBA00022670"/>
    </source>
</evidence>
<proteinExistence type="inferred from homology"/>
<feature type="compositionally biased region" description="Low complexity" evidence="10">
    <location>
        <begin position="659"/>
        <end position="671"/>
    </location>
</feature>
<dbReference type="KEGG" id="phu:Phum_PHUM357580"/>
<evidence type="ECO:0000256" key="1">
    <source>
        <dbReference type="ARBA" id="ARBA00001947"/>
    </source>
</evidence>
<evidence type="ECO:0000256" key="7">
    <source>
        <dbReference type="ARBA" id="ARBA00022833"/>
    </source>
</evidence>
<comment type="cofactor">
    <cofactor evidence="1">
        <name>Zn(2+)</name>
        <dbReference type="ChEBI" id="CHEBI:29105"/>
    </cofactor>
</comment>
<reference evidence="13" key="3">
    <citation type="submission" date="2021-02" db="UniProtKB">
        <authorList>
            <consortium name="EnsemblMetazoa"/>
        </authorList>
    </citation>
    <scope>IDENTIFICATION</scope>
    <source>
        <strain evidence="13">USDA</strain>
    </source>
</reference>
<feature type="domain" description="Peptidase M14" evidence="11">
    <location>
        <begin position="250"/>
        <end position="520"/>
    </location>
</feature>
<dbReference type="EMBL" id="AAZO01004158">
    <property type="status" value="NOT_ANNOTATED_CDS"/>
    <property type="molecule type" value="Genomic_DNA"/>
</dbReference>
<dbReference type="eggNOG" id="KOG3641">
    <property type="taxonomic scope" value="Eukaryota"/>
</dbReference>
<keyword evidence="7" id="KW-0862">Zinc</keyword>
<feature type="compositionally biased region" description="Polar residues" evidence="10">
    <location>
        <begin position="593"/>
        <end position="615"/>
    </location>
</feature>
<dbReference type="AlphaFoldDB" id="E0VPE0"/>
<dbReference type="VEuPathDB" id="VectorBase:PHUM357580"/>
<dbReference type="InterPro" id="IPR040626">
    <property type="entry name" value="Pepdidase_M14_N"/>
</dbReference>
<gene>
    <name evidence="13" type="primary">8232084</name>
    <name evidence="12" type="ORF">Phum_PHUM357580</name>
</gene>
<evidence type="ECO:0000256" key="3">
    <source>
        <dbReference type="ARBA" id="ARBA00022645"/>
    </source>
</evidence>
<dbReference type="CDD" id="cd06907">
    <property type="entry name" value="M14_AGBL2-3_like"/>
    <property type="match status" value="1"/>
</dbReference>
<dbReference type="InterPro" id="IPR050821">
    <property type="entry name" value="Cytosolic_carboxypeptidase"/>
</dbReference>
<dbReference type="Gene3D" id="2.60.40.3120">
    <property type="match status" value="1"/>
</dbReference>
<dbReference type="RefSeq" id="XP_002427984.1">
    <property type="nucleotide sequence ID" value="XM_002427939.1"/>
</dbReference>
<dbReference type="EMBL" id="DS235363">
    <property type="protein sequence ID" value="EEB15246.1"/>
    <property type="molecule type" value="Genomic_DNA"/>
</dbReference>
<dbReference type="GO" id="GO:0006508">
    <property type="term" value="P:proteolysis"/>
    <property type="evidence" value="ECO:0007669"/>
    <property type="project" value="UniProtKB-KW"/>
</dbReference>
<evidence type="ECO:0000256" key="6">
    <source>
        <dbReference type="ARBA" id="ARBA00022801"/>
    </source>
</evidence>
<dbReference type="GO" id="GO:0008270">
    <property type="term" value="F:zinc ion binding"/>
    <property type="evidence" value="ECO:0007669"/>
    <property type="project" value="InterPro"/>
</dbReference>
<evidence type="ECO:0000313" key="12">
    <source>
        <dbReference type="EMBL" id="EEB15246.1"/>
    </source>
</evidence>
<evidence type="ECO:0000256" key="9">
    <source>
        <dbReference type="PROSITE-ProRule" id="PRU01379"/>
    </source>
</evidence>
<dbReference type="SUPFAM" id="SSF53187">
    <property type="entry name" value="Zn-dependent exopeptidases"/>
    <property type="match status" value="1"/>
</dbReference>
<keyword evidence="5" id="KW-0479">Metal-binding</keyword>
<dbReference type="PROSITE" id="PS52035">
    <property type="entry name" value="PEPTIDASE_M14"/>
    <property type="match status" value="1"/>
</dbReference>
<evidence type="ECO:0000256" key="8">
    <source>
        <dbReference type="ARBA" id="ARBA00023049"/>
    </source>
</evidence>
<dbReference type="PANTHER" id="PTHR12756">
    <property type="entry name" value="CYTOSOLIC CARBOXYPEPTIDASE"/>
    <property type="match status" value="1"/>
</dbReference>
<dbReference type="FunCoup" id="E0VPE0">
    <property type="interactions" value="142"/>
</dbReference>
<dbReference type="Pfam" id="PF18027">
    <property type="entry name" value="Pepdidase_M14_N"/>
    <property type="match status" value="1"/>
</dbReference>
<comment type="similarity">
    <text evidence="2 9">Belongs to the peptidase M14 family.</text>
</comment>
<evidence type="ECO:0000256" key="2">
    <source>
        <dbReference type="ARBA" id="ARBA00005988"/>
    </source>
</evidence>
<reference evidence="12" key="1">
    <citation type="submission" date="2007-04" db="EMBL/GenBank/DDBJ databases">
        <title>Annotation of Pediculus humanus corporis strain USDA.</title>
        <authorList>
            <person name="Kirkness E."/>
            <person name="Hannick L."/>
            <person name="Hass B."/>
            <person name="Bruggner R."/>
            <person name="Lawson D."/>
            <person name="Bidwell S."/>
            <person name="Joardar V."/>
            <person name="Caler E."/>
            <person name="Walenz B."/>
            <person name="Inman J."/>
            <person name="Schobel S."/>
            <person name="Galinsky K."/>
            <person name="Amedeo P."/>
            <person name="Strausberg R."/>
        </authorList>
    </citation>
    <scope>NUCLEOTIDE SEQUENCE</scope>
    <source>
        <strain evidence="12">USDA</strain>
    </source>
</reference>
<dbReference type="EnsemblMetazoa" id="PHUM357580-RA">
    <property type="protein sequence ID" value="PHUM357580-PA"/>
    <property type="gene ID" value="PHUM357580"/>
</dbReference>
<keyword evidence="8" id="KW-0482">Metalloprotease</keyword>
<dbReference type="MEROPS" id="M14.A21"/>
<evidence type="ECO:0000313" key="13">
    <source>
        <dbReference type="EnsemblMetazoa" id="PHUM357580-PA"/>
    </source>
</evidence>
<keyword evidence="4" id="KW-0645">Protease</keyword>
<keyword evidence="6" id="KW-0378">Hydrolase</keyword>
<accession>E0VPE0</accession>
<evidence type="ECO:0000259" key="11">
    <source>
        <dbReference type="PROSITE" id="PS52035"/>
    </source>
</evidence>
<dbReference type="InParanoid" id="E0VPE0"/>
<dbReference type="InterPro" id="IPR000834">
    <property type="entry name" value="Peptidase_M14"/>
</dbReference>
<evidence type="ECO:0000256" key="10">
    <source>
        <dbReference type="SAM" id="MobiDB-lite"/>
    </source>
</evidence>
<dbReference type="GO" id="GO:0004181">
    <property type="term" value="F:metallocarboxypeptidase activity"/>
    <property type="evidence" value="ECO:0007669"/>
    <property type="project" value="InterPro"/>
</dbReference>
<dbReference type="FunFam" id="3.40.630.10:FF:000011">
    <property type="entry name" value="cytosolic carboxypeptidase 2 isoform X1"/>
    <property type="match status" value="1"/>
</dbReference>
<feature type="active site" description="Proton donor/acceptor" evidence="9">
    <location>
        <position position="484"/>
    </location>
</feature>